<evidence type="ECO:0000313" key="1">
    <source>
        <dbReference type="EMBL" id="RUS57191.1"/>
    </source>
</evidence>
<organism evidence="1 2">
    <name type="scientific">Candidatus Kurthia intestinigallinarum</name>
    <dbReference type="NCBI Taxonomy" id="1562256"/>
    <lineage>
        <taxon>Bacteria</taxon>
        <taxon>Bacillati</taxon>
        <taxon>Bacillota</taxon>
        <taxon>Bacilli</taxon>
        <taxon>Bacillales</taxon>
        <taxon>Caryophanaceae</taxon>
        <taxon>Kurthia</taxon>
    </lineage>
</organism>
<dbReference type="SUPFAM" id="SSF46785">
    <property type="entry name" value="Winged helix' DNA-binding domain"/>
    <property type="match status" value="2"/>
</dbReference>
<protein>
    <recommendedName>
        <fullName evidence="3">Transcription regulator PadR N-terminal domain-containing protein</fullName>
    </recommendedName>
</protein>
<name>A0A433RV75_9BACL</name>
<dbReference type="EMBL" id="JTFC01000026">
    <property type="protein sequence ID" value="RUS57191.1"/>
    <property type="molecule type" value="Genomic_DNA"/>
</dbReference>
<proteinExistence type="predicted"/>
<sequence length="252" mass="30206">MKEKTFQQAVGFSVKDTIALYFLYEVQKGPKYPREVYFSFLDTFPGRSVGYEYVARVAKNLEGEGAMSSHLEGRKVCYSITEIGQQRLARYRELYYHRFYEIVLVLDRFYYELTKNGDKPPRPDHLLPEEFRSYFSKLISIKDIVRYMIFRMAQTRTTFSMAEVEKQMLDQYGWAPSNGYLYNVSWELEEEDYIIGRWPDERRTKRELRGTDRGNEFFEVIAESLTHQITTNRRYVHYMLKFCRQSENAKLD</sequence>
<dbReference type="InterPro" id="IPR036388">
    <property type="entry name" value="WH-like_DNA-bd_sf"/>
</dbReference>
<comment type="caution">
    <text evidence="1">The sequence shown here is derived from an EMBL/GenBank/DDBJ whole genome shotgun (WGS) entry which is preliminary data.</text>
</comment>
<evidence type="ECO:0000313" key="2">
    <source>
        <dbReference type="Proteomes" id="UP000288623"/>
    </source>
</evidence>
<dbReference type="AlphaFoldDB" id="A0A433RV75"/>
<dbReference type="OrthoDB" id="2447398at2"/>
<keyword evidence="2" id="KW-1185">Reference proteome</keyword>
<dbReference type="RefSeq" id="WP_126990083.1">
    <property type="nucleotide sequence ID" value="NZ_JTFC01000026.1"/>
</dbReference>
<accession>A0A433RV75</accession>
<gene>
    <name evidence="1" type="ORF">QI30_06290</name>
</gene>
<reference evidence="1 2" key="1">
    <citation type="submission" date="2014-11" db="EMBL/GenBank/DDBJ databases">
        <title>Genome sequence and analysis of novel Kurthia sp.</title>
        <authorList>
            <person name="Lawson J.N."/>
            <person name="Gonzalez J.E."/>
            <person name="Rinauldi L."/>
            <person name="Xuan Z."/>
            <person name="Firman A."/>
            <person name="Shaddox L."/>
            <person name="Trudeau A."/>
            <person name="Shah S."/>
            <person name="Reiman D."/>
        </authorList>
    </citation>
    <scope>NUCLEOTIDE SEQUENCE [LARGE SCALE GENOMIC DNA]</scope>
    <source>
        <strain evidence="1 2">3B1D</strain>
    </source>
</reference>
<dbReference type="InterPro" id="IPR036390">
    <property type="entry name" value="WH_DNA-bd_sf"/>
</dbReference>
<dbReference type="Gene3D" id="1.10.10.10">
    <property type="entry name" value="Winged helix-like DNA-binding domain superfamily/Winged helix DNA-binding domain"/>
    <property type="match status" value="1"/>
</dbReference>
<evidence type="ECO:0008006" key="3">
    <source>
        <dbReference type="Google" id="ProtNLM"/>
    </source>
</evidence>
<dbReference type="Proteomes" id="UP000288623">
    <property type="component" value="Unassembled WGS sequence"/>
</dbReference>